<dbReference type="AlphaFoldDB" id="A0A975HG46"/>
<evidence type="ECO:0000313" key="3">
    <source>
        <dbReference type="Proteomes" id="UP000664914"/>
    </source>
</evidence>
<organism evidence="2 3">
    <name type="scientific">Rhizorhabdus wittichii</name>
    <dbReference type="NCBI Taxonomy" id="160791"/>
    <lineage>
        <taxon>Bacteria</taxon>
        <taxon>Pseudomonadati</taxon>
        <taxon>Pseudomonadota</taxon>
        <taxon>Alphaproteobacteria</taxon>
        <taxon>Sphingomonadales</taxon>
        <taxon>Sphingomonadaceae</taxon>
        <taxon>Rhizorhabdus</taxon>
    </lineage>
</organism>
<evidence type="ECO:0000313" key="2">
    <source>
        <dbReference type="EMBL" id="QTH24090.1"/>
    </source>
</evidence>
<accession>A0A975HG46</accession>
<dbReference type="Proteomes" id="UP000664914">
    <property type="component" value="Chromosome"/>
</dbReference>
<dbReference type="RefSeq" id="WP_208634170.1">
    <property type="nucleotide sequence ID" value="NZ_CP059319.1"/>
</dbReference>
<reference evidence="2" key="1">
    <citation type="submission" date="2020-07" db="EMBL/GenBank/DDBJ databases">
        <authorList>
            <person name="Camacho E."/>
        </authorList>
    </citation>
    <scope>NUCLEOTIDE SEQUENCE</scope>
    <source>
        <strain evidence="2">MPO218</strain>
    </source>
</reference>
<name>A0A975HG46_9SPHN</name>
<reference evidence="2" key="2">
    <citation type="submission" date="2021-04" db="EMBL/GenBank/DDBJ databases">
        <title>Isolation and genomic analysis of the ibuprofen-degrading bacterium Sphingomonas strain MPO218.</title>
        <authorList>
            <person name="Aulestia M."/>
            <person name="Flores A."/>
            <person name="Mangas E.L."/>
            <person name="Perez-Pulido A.J."/>
            <person name="Santero E."/>
            <person name="Camacho E.M."/>
        </authorList>
    </citation>
    <scope>NUCLEOTIDE SEQUENCE</scope>
    <source>
        <strain evidence="2">MPO218</strain>
    </source>
</reference>
<gene>
    <name evidence="2" type="ORF">HRJ34_11605</name>
</gene>
<proteinExistence type="predicted"/>
<sequence length="92" mass="10508">MDELDRQENRSRLDPPRGLQAQSPLSSVNCHHEENMAGILRRDTTSFTRIFLLGNQVIQFMTLMLQDIFRSMTTAIGERAPSSPCRMRGTAR</sequence>
<feature type="region of interest" description="Disordered" evidence="1">
    <location>
        <begin position="1"/>
        <end position="30"/>
    </location>
</feature>
<feature type="compositionally biased region" description="Polar residues" evidence="1">
    <location>
        <begin position="20"/>
        <end position="29"/>
    </location>
</feature>
<feature type="compositionally biased region" description="Basic and acidic residues" evidence="1">
    <location>
        <begin position="1"/>
        <end position="15"/>
    </location>
</feature>
<evidence type="ECO:0000256" key="1">
    <source>
        <dbReference type="SAM" id="MobiDB-lite"/>
    </source>
</evidence>
<dbReference type="EMBL" id="CP059319">
    <property type="protein sequence ID" value="QTH24090.1"/>
    <property type="molecule type" value="Genomic_DNA"/>
</dbReference>
<protein>
    <submittedName>
        <fullName evidence="2">Uncharacterized protein</fullName>
    </submittedName>
</protein>